<dbReference type="PANTHER" id="PTHR46796">
    <property type="entry name" value="HTH-TYPE TRANSCRIPTIONAL ACTIVATOR RHAS-RELATED"/>
    <property type="match status" value="1"/>
</dbReference>
<dbReference type="InterPro" id="IPR003313">
    <property type="entry name" value="AraC-bd"/>
</dbReference>
<reference evidence="7" key="1">
    <citation type="submission" date="2016-10" db="EMBL/GenBank/DDBJ databases">
        <authorList>
            <person name="Varghese N."/>
            <person name="Submissions S."/>
        </authorList>
    </citation>
    <scope>NUCLEOTIDE SEQUENCE [LARGE SCALE GENOMIC DNA]</scope>
    <source>
        <strain evidence="7">CGMCC 1.10657</strain>
    </source>
</reference>
<dbReference type="AlphaFoldDB" id="A0A1H3WXS7"/>
<dbReference type="InterPro" id="IPR037923">
    <property type="entry name" value="HTH-like"/>
</dbReference>
<accession>A0A1H3WXS7</accession>
<dbReference type="InterPro" id="IPR050204">
    <property type="entry name" value="AraC_XylS_family_regulators"/>
</dbReference>
<dbReference type="PROSITE" id="PS01124">
    <property type="entry name" value="HTH_ARAC_FAMILY_2"/>
    <property type="match status" value="1"/>
</dbReference>
<keyword evidence="2" id="KW-0238">DNA-binding</keyword>
<keyword evidence="3" id="KW-0010">Activator</keyword>
<dbReference type="InterPro" id="IPR009057">
    <property type="entry name" value="Homeodomain-like_sf"/>
</dbReference>
<name>A0A1H3WXS7_9GAMM</name>
<dbReference type="InterPro" id="IPR018062">
    <property type="entry name" value="HTH_AraC-typ_CS"/>
</dbReference>
<dbReference type="PROSITE" id="PS00041">
    <property type="entry name" value="HTH_ARAC_FAMILY_1"/>
    <property type="match status" value="1"/>
</dbReference>
<dbReference type="InterPro" id="IPR018060">
    <property type="entry name" value="HTH_AraC"/>
</dbReference>
<evidence type="ECO:0000313" key="7">
    <source>
        <dbReference type="Proteomes" id="UP000198658"/>
    </source>
</evidence>
<evidence type="ECO:0000256" key="3">
    <source>
        <dbReference type="ARBA" id="ARBA00023159"/>
    </source>
</evidence>
<dbReference type="Proteomes" id="UP000198658">
    <property type="component" value="Unassembled WGS sequence"/>
</dbReference>
<evidence type="ECO:0000259" key="5">
    <source>
        <dbReference type="PROSITE" id="PS01124"/>
    </source>
</evidence>
<protein>
    <submittedName>
        <fullName evidence="6">Transcriptional regulator, AraC family</fullName>
    </submittedName>
</protein>
<dbReference type="SUPFAM" id="SSF46689">
    <property type="entry name" value="Homeodomain-like"/>
    <property type="match status" value="2"/>
</dbReference>
<keyword evidence="4" id="KW-0804">Transcription</keyword>
<organism evidence="6 7">
    <name type="scientific">Microbulbifer marinus</name>
    <dbReference type="NCBI Taxonomy" id="658218"/>
    <lineage>
        <taxon>Bacteria</taxon>
        <taxon>Pseudomonadati</taxon>
        <taxon>Pseudomonadota</taxon>
        <taxon>Gammaproteobacteria</taxon>
        <taxon>Cellvibrionales</taxon>
        <taxon>Microbulbiferaceae</taxon>
        <taxon>Microbulbifer</taxon>
    </lineage>
</organism>
<dbReference type="GO" id="GO:0043565">
    <property type="term" value="F:sequence-specific DNA binding"/>
    <property type="evidence" value="ECO:0007669"/>
    <property type="project" value="InterPro"/>
</dbReference>
<feature type="domain" description="HTH araC/xylS-type" evidence="5">
    <location>
        <begin position="203"/>
        <end position="301"/>
    </location>
</feature>
<dbReference type="Gene3D" id="1.10.10.60">
    <property type="entry name" value="Homeodomain-like"/>
    <property type="match status" value="2"/>
</dbReference>
<dbReference type="SMART" id="SM00342">
    <property type="entry name" value="HTH_ARAC"/>
    <property type="match status" value="1"/>
</dbReference>
<dbReference type="PRINTS" id="PR00032">
    <property type="entry name" value="HTHARAC"/>
</dbReference>
<gene>
    <name evidence="6" type="ORF">SAMN05216562_1161</name>
</gene>
<dbReference type="RefSeq" id="WP_170833130.1">
    <property type="nucleotide sequence ID" value="NZ_FNQO01000001.1"/>
</dbReference>
<evidence type="ECO:0000313" key="6">
    <source>
        <dbReference type="EMBL" id="SDZ91142.1"/>
    </source>
</evidence>
<dbReference type="SUPFAM" id="SSF51215">
    <property type="entry name" value="Regulatory protein AraC"/>
    <property type="match status" value="1"/>
</dbReference>
<evidence type="ECO:0000256" key="1">
    <source>
        <dbReference type="ARBA" id="ARBA00023015"/>
    </source>
</evidence>
<keyword evidence="1" id="KW-0805">Transcription regulation</keyword>
<dbReference type="Gene3D" id="2.60.120.280">
    <property type="entry name" value="Regulatory protein AraC"/>
    <property type="match status" value="1"/>
</dbReference>
<sequence length="304" mass="34641">MASRAAGGSGQRKTEVTSSWPLPKSGVRFLVPASLVARMRDNTLTREMYPVAAGYYPRAAGHHMRRRQHRNYLLMYCTEGRGEVTTAAGRFPVAAGDLIYLPAGVAHEYSSDKRDPWTLYWAHFDGIEGSTTLRQMPAWEAVTTIGLHPRIIADFERLFELRWSGDHLDAFIYGSYLLRQIVSYISLMARRHPPGRGMAIDLDLAVRFMQDHLHEHLTLEQLAAQTGLSKFHFSRKFTAATGQSPIQYFIHLKMQRGCQLLDASDRSIKQVAADLGYEDVYYFSRLFKKVMGLSPAQYRKNKHR</sequence>
<dbReference type="EMBL" id="FNQO01000001">
    <property type="protein sequence ID" value="SDZ91142.1"/>
    <property type="molecule type" value="Genomic_DNA"/>
</dbReference>
<evidence type="ECO:0000256" key="4">
    <source>
        <dbReference type="ARBA" id="ARBA00023163"/>
    </source>
</evidence>
<dbReference type="Pfam" id="PF02311">
    <property type="entry name" value="AraC_binding"/>
    <property type="match status" value="1"/>
</dbReference>
<proteinExistence type="predicted"/>
<dbReference type="PANTHER" id="PTHR46796:SF7">
    <property type="entry name" value="ARAC FAMILY TRANSCRIPTIONAL REGULATOR"/>
    <property type="match status" value="1"/>
</dbReference>
<evidence type="ECO:0000256" key="2">
    <source>
        <dbReference type="ARBA" id="ARBA00023125"/>
    </source>
</evidence>
<dbReference type="Pfam" id="PF12833">
    <property type="entry name" value="HTH_18"/>
    <property type="match status" value="1"/>
</dbReference>
<dbReference type="GO" id="GO:0003700">
    <property type="term" value="F:DNA-binding transcription factor activity"/>
    <property type="evidence" value="ECO:0007669"/>
    <property type="project" value="InterPro"/>
</dbReference>
<dbReference type="InterPro" id="IPR020449">
    <property type="entry name" value="Tscrpt_reg_AraC-type_HTH"/>
</dbReference>
<dbReference type="STRING" id="658218.SAMN05216562_1161"/>
<keyword evidence="7" id="KW-1185">Reference proteome</keyword>
<dbReference type="CDD" id="cd06986">
    <property type="entry name" value="cupin_MmsR-like_N"/>
    <property type="match status" value="1"/>
</dbReference>